<comment type="caution">
    <text evidence="8">The sequence shown here is derived from an EMBL/GenBank/DDBJ whole genome shotgun (WGS) entry which is preliminary data.</text>
</comment>
<dbReference type="Gene3D" id="3.40.1710.10">
    <property type="entry name" value="abc type-2 transporter like domain"/>
    <property type="match status" value="1"/>
</dbReference>
<dbReference type="EMBL" id="AVPE01000004">
    <property type="protein sequence ID" value="KGX92849.1"/>
    <property type="molecule type" value="Genomic_DNA"/>
</dbReference>
<dbReference type="PANTHER" id="PTHR43077">
    <property type="entry name" value="TRANSPORT PERMEASE YVFS-RELATED"/>
    <property type="match status" value="1"/>
</dbReference>
<keyword evidence="4 6" id="KW-0472">Membrane</keyword>
<feature type="transmembrane region" description="Helical" evidence="6">
    <location>
        <begin position="584"/>
        <end position="604"/>
    </location>
</feature>
<dbReference type="InterPro" id="IPR023908">
    <property type="entry name" value="xxxLxxG_rpt"/>
</dbReference>
<dbReference type="SUPFAM" id="SSF58104">
    <property type="entry name" value="Methyl-accepting chemotaxis protein (MCP) signaling domain"/>
    <property type="match status" value="1"/>
</dbReference>
<dbReference type="eggNOG" id="COG1511">
    <property type="taxonomic scope" value="Bacteria"/>
</dbReference>
<feature type="domain" description="ABC-2 type transporter transmembrane" evidence="7">
    <location>
        <begin position="474"/>
        <end position="715"/>
    </location>
</feature>
<evidence type="ECO:0000259" key="7">
    <source>
        <dbReference type="Pfam" id="PF12698"/>
    </source>
</evidence>
<proteinExistence type="predicted"/>
<evidence type="ECO:0000256" key="3">
    <source>
        <dbReference type="ARBA" id="ARBA00022989"/>
    </source>
</evidence>
<dbReference type="GO" id="GO:0016020">
    <property type="term" value="C:membrane"/>
    <property type="evidence" value="ECO:0007669"/>
    <property type="project" value="UniProtKB-SubCell"/>
</dbReference>
<evidence type="ECO:0000256" key="4">
    <source>
        <dbReference type="ARBA" id="ARBA00023136"/>
    </source>
</evidence>
<evidence type="ECO:0000256" key="6">
    <source>
        <dbReference type="SAM" id="Phobius"/>
    </source>
</evidence>
<feature type="transmembrane region" description="Helical" evidence="6">
    <location>
        <begin position="644"/>
        <end position="663"/>
    </location>
</feature>
<feature type="transmembrane region" description="Helical" evidence="6">
    <location>
        <begin position="544"/>
        <end position="564"/>
    </location>
</feature>
<dbReference type="InterPro" id="IPR017500">
    <property type="entry name" value="Phage_infect_YhgE_N"/>
</dbReference>
<protein>
    <submittedName>
        <fullName evidence="8">Membrane protein</fullName>
    </submittedName>
</protein>
<feature type="transmembrane region" description="Helical" evidence="6">
    <location>
        <begin position="702"/>
        <end position="720"/>
    </location>
</feature>
<comment type="subcellular location">
    <subcellularLocation>
        <location evidence="1">Membrane</location>
        <topology evidence="1">Multi-pass membrane protein</topology>
    </subcellularLocation>
</comment>
<reference evidence="8 9" key="1">
    <citation type="submission" date="2013-08" db="EMBL/GenBank/DDBJ databases">
        <authorList>
            <person name="Huang J."/>
            <person name="Wang G."/>
        </authorList>
    </citation>
    <scope>NUCLEOTIDE SEQUENCE [LARGE SCALE GENOMIC DNA]</scope>
    <source>
        <strain evidence="8 9">JSM 076056</strain>
    </source>
</reference>
<dbReference type="Proteomes" id="UP000030528">
    <property type="component" value="Unassembled WGS sequence"/>
</dbReference>
<keyword evidence="2 6" id="KW-0812">Transmembrane</keyword>
<dbReference type="InterPro" id="IPR051328">
    <property type="entry name" value="T7SS_ABC-Transporter"/>
</dbReference>
<dbReference type="PANTHER" id="PTHR43077:SF5">
    <property type="entry name" value="PHAGE INFECTION PROTEIN"/>
    <property type="match status" value="1"/>
</dbReference>
<evidence type="ECO:0000256" key="2">
    <source>
        <dbReference type="ARBA" id="ARBA00022692"/>
    </source>
</evidence>
<evidence type="ECO:0000313" key="8">
    <source>
        <dbReference type="EMBL" id="KGX92849.1"/>
    </source>
</evidence>
<dbReference type="RefSeq" id="WP_026799916.1">
    <property type="nucleotide sequence ID" value="NZ_AULI01000006.1"/>
</dbReference>
<dbReference type="NCBIfam" id="TIGR03061">
    <property type="entry name" value="pip_yhgE_Nterm"/>
    <property type="match status" value="1"/>
</dbReference>
<feature type="transmembrane region" description="Helical" evidence="6">
    <location>
        <begin position="20"/>
        <end position="43"/>
    </location>
</feature>
<dbReference type="AlphaFoldDB" id="A0A0A5GLG4"/>
<dbReference type="NCBIfam" id="TIGR03057">
    <property type="entry name" value="xxxLxxG_by_4"/>
    <property type="match status" value="3"/>
</dbReference>
<feature type="coiled-coil region" evidence="5">
    <location>
        <begin position="323"/>
        <end position="350"/>
    </location>
</feature>
<gene>
    <name evidence="8" type="ORF">N781_13205</name>
</gene>
<dbReference type="GO" id="GO:0140359">
    <property type="term" value="F:ABC-type transporter activity"/>
    <property type="evidence" value="ECO:0007669"/>
    <property type="project" value="InterPro"/>
</dbReference>
<sequence>MKGLQPFFQEIRKIVTNKKVLIPFLAVLMVPLMYSGMFLWAFWNPYDNMNELPVAVVNEDEGATYQDKQLHVGEELITNLKDSKDFNYHFVTKDEAYAGIENQDYYMLIEIPNDFSQNATTLLDEEPQKLELSYIPNESFNFLSSQIGESALEVMKAEVGDKVTKTYAEIMYKEFEGVGEQIQIASEKAIQLDEGAASLSQGSEELYDKLQSLASKSVGFKDGIATATSGSRELEAGTEELANGLNQLGNGLDEQLIPGAVEFSDKVDSYTDGVVQAEQGMKQVDAGIQEVVAASSSYGSKASDLQSAVQQLNEGTATLSNKATDLSAGISQLESELQKASESLPEEQKQQLLASIQQLSEGADGLATGVSSTNDSVSQLSKETSTIGDTLEQASEQAQQLVDGSAQVASGMSELRANADALDQGAADMKNGLVAYSSEASKAREGANKLVAGATDLSDGLDQLNKGSNQLTDGSQALADGAGSLTNGVKELEEGTTTFSSELATSSKEANELKTDENTYGMMSSPVNYSKEAMNEVPNYGTGFTPYFLSLGLFVGALLMSIVFNMKEPVVAPTSATSWFLGKFGILLIAGVIQAVIAASLLLFGLDLQVESVGYFYAFSILSSLGYMALIQFLVTTMGDPGRFIAIIILILQLTTSAGTFPLELIPDFLQAFNPYLPMTYTVNGFKAIVSSGDFSYMWDQVFTMSIFMFAFLIGTWTYLRVVFKKSHVEETQDQQQAG</sequence>
<dbReference type="Gene3D" id="1.10.287.950">
    <property type="entry name" value="Methyl-accepting chemotaxis protein"/>
    <property type="match status" value="1"/>
</dbReference>
<keyword evidence="5" id="KW-0175">Coiled coil</keyword>
<dbReference type="Pfam" id="PF12698">
    <property type="entry name" value="ABC2_membrane_3"/>
    <property type="match status" value="2"/>
</dbReference>
<keyword evidence="9" id="KW-1185">Reference proteome</keyword>
<feature type="domain" description="ABC-2 type transporter transmembrane" evidence="7">
    <location>
        <begin position="24"/>
        <end position="160"/>
    </location>
</feature>
<evidence type="ECO:0000256" key="1">
    <source>
        <dbReference type="ARBA" id="ARBA00004141"/>
    </source>
</evidence>
<dbReference type="InterPro" id="IPR017501">
    <property type="entry name" value="Phage_infect_YhgE_C"/>
</dbReference>
<dbReference type="NCBIfam" id="TIGR03062">
    <property type="entry name" value="pip_yhgE_Cterm"/>
    <property type="match status" value="1"/>
</dbReference>
<keyword evidence="3 6" id="KW-1133">Transmembrane helix</keyword>
<dbReference type="STRING" id="1385510.GCA_000425205_01474"/>
<dbReference type="InterPro" id="IPR013525">
    <property type="entry name" value="ABC2_TM"/>
</dbReference>
<accession>A0A0A5GLG4</accession>
<evidence type="ECO:0000256" key="5">
    <source>
        <dbReference type="SAM" id="Coils"/>
    </source>
</evidence>
<evidence type="ECO:0000313" key="9">
    <source>
        <dbReference type="Proteomes" id="UP000030528"/>
    </source>
</evidence>
<feature type="transmembrane region" description="Helical" evidence="6">
    <location>
        <begin position="616"/>
        <end position="635"/>
    </location>
</feature>
<organism evidence="8 9">
    <name type="scientific">Pontibacillus halophilus JSM 076056 = DSM 19796</name>
    <dbReference type="NCBI Taxonomy" id="1385510"/>
    <lineage>
        <taxon>Bacteria</taxon>
        <taxon>Bacillati</taxon>
        <taxon>Bacillota</taxon>
        <taxon>Bacilli</taxon>
        <taxon>Bacillales</taxon>
        <taxon>Bacillaceae</taxon>
        <taxon>Pontibacillus</taxon>
    </lineage>
</organism>
<name>A0A0A5GLG4_9BACI</name>